<dbReference type="InterPro" id="IPR007016">
    <property type="entry name" value="O-antigen_ligase-rel_domated"/>
</dbReference>
<feature type="transmembrane region" description="Helical" evidence="6">
    <location>
        <begin position="350"/>
        <end position="369"/>
    </location>
</feature>
<feature type="transmembrane region" description="Helical" evidence="6">
    <location>
        <begin position="72"/>
        <end position="92"/>
    </location>
</feature>
<feature type="transmembrane region" description="Helical" evidence="6">
    <location>
        <begin position="99"/>
        <end position="121"/>
    </location>
</feature>
<evidence type="ECO:0000256" key="5">
    <source>
        <dbReference type="SAM" id="MobiDB-lite"/>
    </source>
</evidence>
<keyword evidence="3 6" id="KW-1133">Transmembrane helix</keyword>
<feature type="compositionally biased region" description="Basic and acidic residues" evidence="5">
    <location>
        <begin position="420"/>
        <end position="434"/>
    </location>
</feature>
<evidence type="ECO:0000313" key="9">
    <source>
        <dbReference type="Proteomes" id="UP001244563"/>
    </source>
</evidence>
<feature type="domain" description="O-antigen ligase-related" evidence="7">
    <location>
        <begin position="223"/>
        <end position="356"/>
    </location>
</feature>
<evidence type="ECO:0000256" key="2">
    <source>
        <dbReference type="ARBA" id="ARBA00022692"/>
    </source>
</evidence>
<dbReference type="PANTHER" id="PTHR37422">
    <property type="entry name" value="TEICHURONIC ACID BIOSYNTHESIS PROTEIN TUAE"/>
    <property type="match status" value="1"/>
</dbReference>
<feature type="transmembrane region" description="Helical" evidence="6">
    <location>
        <begin position="191"/>
        <end position="211"/>
    </location>
</feature>
<evidence type="ECO:0000256" key="3">
    <source>
        <dbReference type="ARBA" id="ARBA00022989"/>
    </source>
</evidence>
<feature type="transmembrane region" description="Helical" evidence="6">
    <location>
        <begin position="37"/>
        <end position="60"/>
    </location>
</feature>
<feature type="transmembrane region" description="Helical" evidence="6">
    <location>
        <begin position="6"/>
        <end position="25"/>
    </location>
</feature>
<protein>
    <submittedName>
        <fullName evidence="8">O-antigen ligase</fullName>
    </submittedName>
</protein>
<proteinExistence type="predicted"/>
<keyword evidence="9" id="KW-1185">Reference proteome</keyword>
<evidence type="ECO:0000259" key="7">
    <source>
        <dbReference type="Pfam" id="PF04932"/>
    </source>
</evidence>
<evidence type="ECO:0000256" key="1">
    <source>
        <dbReference type="ARBA" id="ARBA00004141"/>
    </source>
</evidence>
<feature type="transmembrane region" description="Helical" evidence="6">
    <location>
        <begin position="153"/>
        <end position="171"/>
    </location>
</feature>
<accession>A0ABT9TFM0</accession>
<name>A0ABT9TFM0_PAENI</name>
<feature type="transmembrane region" description="Helical" evidence="6">
    <location>
        <begin position="255"/>
        <end position="274"/>
    </location>
</feature>
<dbReference type="Proteomes" id="UP001244563">
    <property type="component" value="Unassembled WGS sequence"/>
</dbReference>
<feature type="transmembrane region" description="Helical" evidence="6">
    <location>
        <begin position="223"/>
        <end position="249"/>
    </location>
</feature>
<dbReference type="InterPro" id="IPR051533">
    <property type="entry name" value="WaaL-like"/>
</dbReference>
<keyword evidence="2 6" id="KW-0812">Transmembrane</keyword>
<feature type="transmembrane region" description="Helical" evidence="6">
    <location>
        <begin position="127"/>
        <end position="146"/>
    </location>
</feature>
<evidence type="ECO:0000256" key="6">
    <source>
        <dbReference type="SAM" id="Phobius"/>
    </source>
</evidence>
<dbReference type="PANTHER" id="PTHR37422:SF13">
    <property type="entry name" value="LIPOPOLYSACCHARIDE BIOSYNTHESIS PROTEIN PA4999-RELATED"/>
    <property type="match status" value="1"/>
</dbReference>
<dbReference type="EMBL" id="JAUSSW010000001">
    <property type="protein sequence ID" value="MDQ0100430.1"/>
    <property type="molecule type" value="Genomic_DNA"/>
</dbReference>
<dbReference type="RefSeq" id="WP_306876515.1">
    <property type="nucleotide sequence ID" value="NZ_JAUSSW010000001.1"/>
</dbReference>
<evidence type="ECO:0000256" key="4">
    <source>
        <dbReference type="ARBA" id="ARBA00023136"/>
    </source>
</evidence>
<evidence type="ECO:0000313" key="8">
    <source>
        <dbReference type="EMBL" id="MDQ0100430.1"/>
    </source>
</evidence>
<dbReference type="Pfam" id="PF04932">
    <property type="entry name" value="Wzy_C"/>
    <property type="match status" value="1"/>
</dbReference>
<sequence length="451" mass="48013">MGDIAKYFLPTLAVVAATIWGFILIRAWMPAAKARGGLFHLEALLIIAGPAVILANFLALRKDAVGSLSSTAGIGLAAMGAGLSLMAFMLALRSPRRKVGWIVFAVSAYYAALILSCFVGVEFAFPPVYWITPMAVLAFVIQSGYTTQWLLRTALLCVRVVVLLSFAAIFIQPELSFNTEEARTFFGISRLAGIVGHPNGLAAVAAVGLLLEIRAGRRLMWKLLFVAALLLAQSSTGYAVAVGGIAILLLHKRPAFRWLLWAGAISFGVGMMLFPNQTGSVVATVIPENAATFTGRTRVWAAAMQGFYQNPVFGYGPELLGEQFRAYYIPGANFATHAHNQFIQTLAGQGVVGAVSLGLLIIVLLAYAFKTRNTTDGLGLALVAFVLLRCASETPLKPSGIALGTFIIVLVVGLLASAEEHPKEPGELLGEKPRPAGSERTLALANNQPRA</sequence>
<keyword evidence="4 6" id="KW-0472">Membrane</keyword>
<organism evidence="8 9">
    <name type="scientific">Paenarthrobacter nicotinovorans</name>
    <name type="common">Arthrobacter nicotinovorans</name>
    <dbReference type="NCBI Taxonomy" id="29320"/>
    <lineage>
        <taxon>Bacteria</taxon>
        <taxon>Bacillati</taxon>
        <taxon>Actinomycetota</taxon>
        <taxon>Actinomycetes</taxon>
        <taxon>Micrococcales</taxon>
        <taxon>Micrococcaceae</taxon>
        <taxon>Paenarthrobacter</taxon>
    </lineage>
</organism>
<dbReference type="GO" id="GO:0016874">
    <property type="term" value="F:ligase activity"/>
    <property type="evidence" value="ECO:0007669"/>
    <property type="project" value="UniProtKB-KW"/>
</dbReference>
<feature type="region of interest" description="Disordered" evidence="5">
    <location>
        <begin position="420"/>
        <end position="451"/>
    </location>
</feature>
<comment type="subcellular location">
    <subcellularLocation>
        <location evidence="1">Membrane</location>
        <topology evidence="1">Multi-pass membrane protein</topology>
    </subcellularLocation>
</comment>
<gene>
    <name evidence="8" type="ORF">J2T10_000049</name>
</gene>
<keyword evidence="8" id="KW-0436">Ligase</keyword>
<comment type="caution">
    <text evidence="8">The sequence shown here is derived from an EMBL/GenBank/DDBJ whole genome shotgun (WGS) entry which is preliminary data.</text>
</comment>
<reference evidence="8 9" key="1">
    <citation type="submission" date="2023-07" db="EMBL/GenBank/DDBJ databases">
        <title>Sorghum-associated microbial communities from plants grown in Nebraska, USA.</title>
        <authorList>
            <person name="Schachtman D."/>
        </authorList>
    </citation>
    <scope>NUCLEOTIDE SEQUENCE [LARGE SCALE GENOMIC DNA]</scope>
    <source>
        <strain evidence="8 9">CC523</strain>
    </source>
</reference>
<feature type="transmembrane region" description="Helical" evidence="6">
    <location>
        <begin position="399"/>
        <end position="418"/>
    </location>
</feature>